<comment type="caution">
    <text evidence="1">The sequence shown here is derived from an EMBL/GenBank/DDBJ whole genome shotgun (WGS) entry which is preliminary data.</text>
</comment>
<feature type="non-terminal residue" evidence="1">
    <location>
        <position position="1"/>
    </location>
</feature>
<reference evidence="1 2" key="1">
    <citation type="submission" date="2021-04" db="EMBL/GenBank/DDBJ databases">
        <authorList>
            <person name="De Guttry C."/>
            <person name="Zahm M."/>
            <person name="Klopp C."/>
            <person name="Cabau C."/>
            <person name="Louis A."/>
            <person name="Berthelot C."/>
            <person name="Parey E."/>
            <person name="Roest Crollius H."/>
            <person name="Montfort J."/>
            <person name="Robinson-Rechavi M."/>
            <person name="Bucao C."/>
            <person name="Bouchez O."/>
            <person name="Gislard M."/>
            <person name="Lluch J."/>
            <person name="Milhes M."/>
            <person name="Lampietro C."/>
            <person name="Lopez Roques C."/>
            <person name="Donnadieu C."/>
            <person name="Braasch I."/>
            <person name="Desvignes T."/>
            <person name="Postlethwait J."/>
            <person name="Bobe J."/>
            <person name="Wedekind C."/>
            <person name="Guiguen Y."/>
        </authorList>
    </citation>
    <scope>NUCLEOTIDE SEQUENCE [LARGE SCALE GENOMIC DNA]</scope>
    <source>
        <strain evidence="1">Cs_M1</strain>
        <tissue evidence="1">Blood</tissue>
    </source>
</reference>
<sequence length="158" mass="18584">DQQLQYKGCKYSPRFILSIPGFSCCTGITDREVIEREDAILFGPVYLVDHHLVTFGSTILSGLHLFISKKFRWWRYGQIQDEMESYNAMPNRTPEFHDYYYNYCNHQNGDDSSSHTNYKCYNHQQQHYGKKQTSRSGHFTTCFNADLFLLNRITLGLN</sequence>
<evidence type="ECO:0000313" key="2">
    <source>
        <dbReference type="Proteomes" id="UP001356427"/>
    </source>
</evidence>
<keyword evidence="2" id="KW-1185">Reference proteome</keyword>
<name>A0AAN8RF05_9TELE</name>
<dbReference type="AlphaFoldDB" id="A0AAN8RF05"/>
<organism evidence="1 2">
    <name type="scientific">Coregonus suidteri</name>
    <dbReference type="NCBI Taxonomy" id="861788"/>
    <lineage>
        <taxon>Eukaryota</taxon>
        <taxon>Metazoa</taxon>
        <taxon>Chordata</taxon>
        <taxon>Craniata</taxon>
        <taxon>Vertebrata</taxon>
        <taxon>Euteleostomi</taxon>
        <taxon>Actinopterygii</taxon>
        <taxon>Neopterygii</taxon>
        <taxon>Teleostei</taxon>
        <taxon>Protacanthopterygii</taxon>
        <taxon>Salmoniformes</taxon>
        <taxon>Salmonidae</taxon>
        <taxon>Coregoninae</taxon>
        <taxon>Coregonus</taxon>
    </lineage>
</organism>
<protein>
    <submittedName>
        <fullName evidence="1">Uncharacterized protein</fullName>
    </submittedName>
</protein>
<gene>
    <name evidence="1" type="ORF">J4Q44_G00043090</name>
</gene>
<dbReference type="EMBL" id="JAGTTL010000003">
    <property type="protein sequence ID" value="KAK6324967.1"/>
    <property type="molecule type" value="Genomic_DNA"/>
</dbReference>
<dbReference type="Proteomes" id="UP001356427">
    <property type="component" value="Unassembled WGS sequence"/>
</dbReference>
<accession>A0AAN8RF05</accession>
<proteinExistence type="predicted"/>
<evidence type="ECO:0000313" key="1">
    <source>
        <dbReference type="EMBL" id="KAK6324967.1"/>
    </source>
</evidence>